<proteinExistence type="predicted"/>
<organism evidence="1 2">
    <name type="scientific">Ficus carica</name>
    <name type="common">Common fig</name>
    <dbReference type="NCBI Taxonomy" id="3494"/>
    <lineage>
        <taxon>Eukaryota</taxon>
        <taxon>Viridiplantae</taxon>
        <taxon>Streptophyta</taxon>
        <taxon>Embryophyta</taxon>
        <taxon>Tracheophyta</taxon>
        <taxon>Spermatophyta</taxon>
        <taxon>Magnoliopsida</taxon>
        <taxon>eudicotyledons</taxon>
        <taxon>Gunneridae</taxon>
        <taxon>Pentapetalae</taxon>
        <taxon>rosids</taxon>
        <taxon>fabids</taxon>
        <taxon>Rosales</taxon>
        <taxon>Moraceae</taxon>
        <taxon>Ficeae</taxon>
        <taxon>Ficus</taxon>
    </lineage>
</organism>
<name>A0AA88AD13_FICCA</name>
<accession>A0AA88AD13</accession>
<dbReference type="EMBL" id="BTGU01000033">
    <property type="protein sequence ID" value="GMN50299.1"/>
    <property type="molecule type" value="Genomic_DNA"/>
</dbReference>
<evidence type="ECO:0000313" key="1">
    <source>
        <dbReference type="EMBL" id="GMN50299.1"/>
    </source>
</evidence>
<sequence>MSDSFGVLLLETVSGRRNANVYNLECHLNLIVLRNYEKKIKWNLSIQPLSITPLDDELQDKSLCVFCACKTMQPTGQPRQMFLP</sequence>
<evidence type="ECO:0000313" key="2">
    <source>
        <dbReference type="Proteomes" id="UP001187192"/>
    </source>
</evidence>
<keyword evidence="2" id="KW-1185">Reference proteome</keyword>
<dbReference type="AlphaFoldDB" id="A0AA88AD13"/>
<gene>
    <name evidence="1" type="ORF">TIFTF001_019466</name>
</gene>
<reference evidence="1" key="1">
    <citation type="submission" date="2023-07" db="EMBL/GenBank/DDBJ databases">
        <title>draft genome sequence of fig (Ficus carica).</title>
        <authorList>
            <person name="Takahashi T."/>
            <person name="Nishimura K."/>
        </authorList>
    </citation>
    <scope>NUCLEOTIDE SEQUENCE</scope>
</reference>
<protein>
    <submittedName>
        <fullName evidence="1">Uncharacterized protein</fullName>
    </submittedName>
</protein>
<comment type="caution">
    <text evidence="1">The sequence shown here is derived from an EMBL/GenBank/DDBJ whole genome shotgun (WGS) entry which is preliminary data.</text>
</comment>
<dbReference type="Proteomes" id="UP001187192">
    <property type="component" value="Unassembled WGS sequence"/>
</dbReference>